<dbReference type="InterPro" id="IPR036398">
    <property type="entry name" value="CA_dom_sf"/>
</dbReference>
<reference evidence="10 12" key="2">
    <citation type="submission" date="2018-11" db="EMBL/GenBank/DDBJ databases">
        <authorList>
            <consortium name="Pathogen Informatics"/>
        </authorList>
    </citation>
    <scope>NUCLEOTIDE SEQUENCE [LARGE SCALE GENOMIC DNA]</scope>
</reference>
<keyword evidence="6 8" id="KW-0456">Lyase</keyword>
<dbReference type="PANTHER" id="PTHR18952">
    <property type="entry name" value="CARBONIC ANHYDRASE"/>
    <property type="match status" value="1"/>
</dbReference>
<keyword evidence="5 8" id="KW-0862">Zinc</keyword>
<organism evidence="11 13">
    <name type="scientific">Dracunculus medinensis</name>
    <name type="common">Guinea worm</name>
    <dbReference type="NCBI Taxonomy" id="318479"/>
    <lineage>
        <taxon>Eukaryota</taxon>
        <taxon>Metazoa</taxon>
        <taxon>Ecdysozoa</taxon>
        <taxon>Nematoda</taxon>
        <taxon>Chromadorea</taxon>
        <taxon>Rhabditida</taxon>
        <taxon>Spirurina</taxon>
        <taxon>Dracunculoidea</taxon>
        <taxon>Dracunculidae</taxon>
        <taxon>Dracunculus</taxon>
    </lineage>
</organism>
<dbReference type="InterPro" id="IPR018338">
    <property type="entry name" value="Carbonic_anhydrase_a-class_CS"/>
</dbReference>
<dbReference type="InterPro" id="IPR023561">
    <property type="entry name" value="Carbonic_anhydrase_a-class"/>
</dbReference>
<name>A0A0N4UI07_DRAME</name>
<comment type="catalytic activity">
    <reaction evidence="7 8">
        <text>hydrogencarbonate + H(+) = CO2 + H2O</text>
        <dbReference type="Rhea" id="RHEA:10748"/>
        <dbReference type="ChEBI" id="CHEBI:15377"/>
        <dbReference type="ChEBI" id="CHEBI:15378"/>
        <dbReference type="ChEBI" id="CHEBI:16526"/>
        <dbReference type="ChEBI" id="CHEBI:17544"/>
        <dbReference type="EC" id="4.2.1.1"/>
    </reaction>
</comment>
<dbReference type="OrthoDB" id="429145at2759"/>
<protein>
    <recommendedName>
        <fullName evidence="3 8">Carbonic anhydrase</fullName>
        <ecNumber evidence="3 8">4.2.1.1</ecNumber>
    </recommendedName>
</protein>
<keyword evidence="12" id="KW-1185">Reference proteome</keyword>
<evidence type="ECO:0000256" key="3">
    <source>
        <dbReference type="ARBA" id="ARBA00012925"/>
    </source>
</evidence>
<keyword evidence="4 8" id="KW-0479">Metal-binding</keyword>
<dbReference type="GO" id="GO:0004089">
    <property type="term" value="F:carbonate dehydratase activity"/>
    <property type="evidence" value="ECO:0007669"/>
    <property type="project" value="UniProtKB-UniRule"/>
</dbReference>
<dbReference type="WBParaSite" id="DME_0000721701-mRNA-1">
    <property type="protein sequence ID" value="DME_0000721701-mRNA-1"/>
    <property type="gene ID" value="DME_0000721701"/>
</dbReference>
<evidence type="ECO:0000256" key="8">
    <source>
        <dbReference type="RuleBase" id="RU367011"/>
    </source>
</evidence>
<feature type="domain" description="Alpha-carbonic anhydrase" evidence="9">
    <location>
        <begin position="80"/>
        <end position="299"/>
    </location>
</feature>
<dbReference type="EC" id="4.2.1.1" evidence="3 8"/>
<dbReference type="PANTHER" id="PTHR18952:SF141">
    <property type="entry name" value="CARBONIC ANHYDRASE"/>
    <property type="match status" value="1"/>
</dbReference>
<comment type="function">
    <text evidence="8">Reversible hydration of carbon dioxide.</text>
</comment>
<evidence type="ECO:0000256" key="5">
    <source>
        <dbReference type="ARBA" id="ARBA00022833"/>
    </source>
</evidence>
<evidence type="ECO:0000256" key="4">
    <source>
        <dbReference type="ARBA" id="ARBA00022723"/>
    </source>
</evidence>
<dbReference type="CDD" id="cd00326">
    <property type="entry name" value="alpha_CA"/>
    <property type="match status" value="1"/>
</dbReference>
<dbReference type="Pfam" id="PF00194">
    <property type="entry name" value="Carb_anhydrase"/>
    <property type="match status" value="1"/>
</dbReference>
<reference evidence="13" key="1">
    <citation type="submission" date="2017-02" db="UniProtKB">
        <authorList>
            <consortium name="WormBaseParasite"/>
        </authorList>
    </citation>
    <scope>IDENTIFICATION</scope>
</reference>
<dbReference type="PROSITE" id="PS00162">
    <property type="entry name" value="ALPHA_CA_1"/>
    <property type="match status" value="1"/>
</dbReference>
<dbReference type="InterPro" id="IPR001148">
    <property type="entry name" value="CA_dom"/>
</dbReference>
<comment type="cofactor">
    <cofactor evidence="1 8">
        <name>Zn(2+)</name>
        <dbReference type="ChEBI" id="CHEBI:29105"/>
    </cofactor>
</comment>
<evidence type="ECO:0000256" key="2">
    <source>
        <dbReference type="ARBA" id="ARBA00010718"/>
    </source>
</evidence>
<evidence type="ECO:0000256" key="1">
    <source>
        <dbReference type="ARBA" id="ARBA00001947"/>
    </source>
</evidence>
<dbReference type="SMART" id="SM01057">
    <property type="entry name" value="Carb_anhydrase"/>
    <property type="match status" value="1"/>
</dbReference>
<dbReference type="AlphaFoldDB" id="A0A0N4UI07"/>
<evidence type="ECO:0000313" key="10">
    <source>
        <dbReference type="EMBL" id="VDN51715.1"/>
    </source>
</evidence>
<proteinExistence type="inferred from homology"/>
<evidence type="ECO:0000256" key="6">
    <source>
        <dbReference type="ARBA" id="ARBA00023239"/>
    </source>
</evidence>
<dbReference type="GO" id="GO:0008270">
    <property type="term" value="F:zinc ion binding"/>
    <property type="evidence" value="ECO:0007669"/>
    <property type="project" value="UniProtKB-UniRule"/>
</dbReference>
<gene>
    <name evidence="10" type="ORF">DME_LOCUS1688</name>
</gene>
<dbReference type="Proteomes" id="UP000038040">
    <property type="component" value="Unplaced"/>
</dbReference>
<dbReference type="Proteomes" id="UP000274756">
    <property type="component" value="Unassembled WGS sequence"/>
</dbReference>
<comment type="similarity">
    <text evidence="2 8">Belongs to the alpha-carbonic anhydrase family.</text>
</comment>
<accession>A0A0N4UI07</accession>
<evidence type="ECO:0000256" key="7">
    <source>
        <dbReference type="ARBA" id="ARBA00048348"/>
    </source>
</evidence>
<dbReference type="PROSITE" id="PS51144">
    <property type="entry name" value="ALPHA_CA_2"/>
    <property type="match status" value="1"/>
</dbReference>
<evidence type="ECO:0000313" key="13">
    <source>
        <dbReference type="WBParaSite" id="DME_0000721701-mRNA-1"/>
    </source>
</evidence>
<dbReference type="SUPFAM" id="SSF51069">
    <property type="entry name" value="Carbonic anhydrase"/>
    <property type="match status" value="1"/>
</dbReference>
<dbReference type="STRING" id="318479.A0A0N4UI07"/>
<dbReference type="EMBL" id="UYYG01000028">
    <property type="protein sequence ID" value="VDN51715.1"/>
    <property type="molecule type" value="Genomic_DNA"/>
</dbReference>
<dbReference type="GO" id="GO:0005737">
    <property type="term" value="C:cytoplasm"/>
    <property type="evidence" value="ECO:0007669"/>
    <property type="project" value="TreeGrafter"/>
</dbReference>
<sequence length="299" mass="33882">MSYYMQLRTQDTPHPRQKTISKSNRANCELGGNKVASCSIVQDNFKPRDSRLQVALCVYDEYERDLLLSSICNASASYDINFGYEEDDGPHKWPGVCNTGARQSPIDISSSAIVVENLPRIHFVHYAHAGELHVENNGLTLIGKGFEQWNQNQPYIYGGDLNGKYFLHQFHLHWGQTNYTGSEHTIASLHYPAEMHFVHIKGGKNLSEPFLENDSIAVVAIFVKLGIDENNFQPLEAYIRNITEPESELEVPNFRLIHFLPRDLETFYRYDGSLTTPPCSEAVIWTIMADPITISASQV</sequence>
<evidence type="ECO:0000313" key="12">
    <source>
        <dbReference type="Proteomes" id="UP000274756"/>
    </source>
</evidence>
<dbReference type="Gene3D" id="3.10.200.10">
    <property type="entry name" value="Alpha carbonic anhydrase"/>
    <property type="match status" value="1"/>
</dbReference>
<evidence type="ECO:0000259" key="9">
    <source>
        <dbReference type="PROSITE" id="PS51144"/>
    </source>
</evidence>
<evidence type="ECO:0000313" key="11">
    <source>
        <dbReference type="Proteomes" id="UP000038040"/>
    </source>
</evidence>